<feature type="domain" description="Cytochrome c" evidence="6">
    <location>
        <begin position="63"/>
        <end position="151"/>
    </location>
</feature>
<feature type="region of interest" description="Disordered" evidence="5">
    <location>
        <begin position="242"/>
        <end position="286"/>
    </location>
</feature>
<dbReference type="SUPFAM" id="SSF46626">
    <property type="entry name" value="Cytochrome c"/>
    <property type="match status" value="2"/>
</dbReference>
<dbReference type="PANTHER" id="PTHR35008">
    <property type="entry name" value="BLL4482 PROTEIN-RELATED"/>
    <property type="match status" value="1"/>
</dbReference>
<dbReference type="Pfam" id="PF13442">
    <property type="entry name" value="Cytochrome_CBB3"/>
    <property type="match status" value="2"/>
</dbReference>
<dbReference type="STRING" id="229921.ADN01_14515"/>
<dbReference type="AlphaFoldDB" id="A0A0P6XPN5"/>
<feature type="domain" description="Cytochrome c" evidence="6">
    <location>
        <begin position="155"/>
        <end position="236"/>
    </location>
</feature>
<evidence type="ECO:0000313" key="7">
    <source>
        <dbReference type="EMBL" id="KPL78635.1"/>
    </source>
</evidence>
<feature type="compositionally biased region" description="Low complexity" evidence="5">
    <location>
        <begin position="265"/>
        <end position="277"/>
    </location>
</feature>
<keyword evidence="2 4" id="KW-0479">Metal-binding</keyword>
<evidence type="ECO:0000256" key="2">
    <source>
        <dbReference type="ARBA" id="ARBA00022723"/>
    </source>
</evidence>
<reference evidence="7 8" key="1">
    <citation type="submission" date="2015-07" db="EMBL/GenBank/DDBJ databases">
        <title>Genome sequence of Levilinea saccharolytica DSM 16555.</title>
        <authorList>
            <person name="Hemp J."/>
            <person name="Ward L.M."/>
            <person name="Pace L.A."/>
            <person name="Fischer W.W."/>
        </authorList>
    </citation>
    <scope>NUCLEOTIDE SEQUENCE [LARGE SCALE GENOMIC DNA]</scope>
    <source>
        <strain evidence="7 8">KIBI-1</strain>
    </source>
</reference>
<dbReference type="Proteomes" id="UP000050501">
    <property type="component" value="Unassembled WGS sequence"/>
</dbReference>
<accession>A0A0P6XPN5</accession>
<evidence type="ECO:0000256" key="4">
    <source>
        <dbReference type="PROSITE-ProRule" id="PRU00433"/>
    </source>
</evidence>
<dbReference type="InterPro" id="IPR036909">
    <property type="entry name" value="Cyt_c-like_dom_sf"/>
</dbReference>
<dbReference type="GO" id="GO:0046872">
    <property type="term" value="F:metal ion binding"/>
    <property type="evidence" value="ECO:0007669"/>
    <property type="project" value="UniProtKB-KW"/>
</dbReference>
<evidence type="ECO:0000256" key="1">
    <source>
        <dbReference type="ARBA" id="ARBA00022617"/>
    </source>
</evidence>
<dbReference type="InterPro" id="IPR009056">
    <property type="entry name" value="Cyt_c-like_dom"/>
</dbReference>
<keyword evidence="3 4" id="KW-0408">Iron</keyword>
<keyword evidence="8" id="KW-1185">Reference proteome</keyword>
<comment type="caution">
    <text evidence="7">The sequence shown here is derived from an EMBL/GenBank/DDBJ whole genome shotgun (WGS) entry which is preliminary data.</text>
</comment>
<gene>
    <name evidence="7" type="ORF">ADN01_14515</name>
</gene>
<dbReference type="GO" id="GO:0020037">
    <property type="term" value="F:heme binding"/>
    <property type="evidence" value="ECO:0007669"/>
    <property type="project" value="InterPro"/>
</dbReference>
<feature type="non-terminal residue" evidence="7">
    <location>
        <position position="412"/>
    </location>
</feature>
<proteinExistence type="predicted"/>
<dbReference type="RefSeq" id="WP_152974029.1">
    <property type="nucleotide sequence ID" value="NZ_LGCM01000053.1"/>
</dbReference>
<sequence>MNNVLSGFKKARIGLWMGVAVLGWLLSGCGVSLAADVTPPPDYQPPATPVPERVETVFPVALPDPAAGKAIFAVKCAACHGLTGLSDGEQSGNLPTRPPQIGLPEVARQASAADWYQVVTNGRLEQMMPPFGQSLSDRERWDVVAYSLSLSVPQEELAAGMVLYMENCSGCHGANGRAGQTDVSVPDWGDPAVLPLVSLSEIYEVTTQGVGQMPGFSEKLNEKERWAVAGFVRTLGYQQQRGTAASGEVPQGTAVPSAAESPNSDPQDQPAPAAKAQVEGQVQNGSGGAVPAGLDVTLSAYENMQLVETQAGVTDALGRFRFENVELPRDRVYLASVNYEGFVFTSDLLRAAEVENGAAVSLPVLIYDKSTDLSGLSADRLHIFFDFSDPTKMQVVSLYIISNLTDRVITAA</sequence>
<dbReference type="InterPro" id="IPR051459">
    <property type="entry name" value="Cytochrome_c-type_DH"/>
</dbReference>
<evidence type="ECO:0000259" key="6">
    <source>
        <dbReference type="PROSITE" id="PS51007"/>
    </source>
</evidence>
<name>A0A0P6XPN5_9CHLR</name>
<protein>
    <recommendedName>
        <fullName evidence="6">Cytochrome c domain-containing protein</fullName>
    </recommendedName>
</protein>
<dbReference type="GO" id="GO:0009055">
    <property type="term" value="F:electron transfer activity"/>
    <property type="evidence" value="ECO:0007669"/>
    <property type="project" value="InterPro"/>
</dbReference>
<evidence type="ECO:0000313" key="8">
    <source>
        <dbReference type="Proteomes" id="UP000050501"/>
    </source>
</evidence>
<evidence type="ECO:0000256" key="3">
    <source>
        <dbReference type="ARBA" id="ARBA00023004"/>
    </source>
</evidence>
<keyword evidence="1 4" id="KW-0349">Heme</keyword>
<dbReference type="PANTHER" id="PTHR35008:SF8">
    <property type="entry name" value="ALCOHOL DEHYDROGENASE CYTOCHROME C SUBUNIT"/>
    <property type="match status" value="1"/>
</dbReference>
<organism evidence="7 8">
    <name type="scientific">Levilinea saccharolytica</name>
    <dbReference type="NCBI Taxonomy" id="229921"/>
    <lineage>
        <taxon>Bacteria</taxon>
        <taxon>Bacillati</taxon>
        <taxon>Chloroflexota</taxon>
        <taxon>Anaerolineae</taxon>
        <taxon>Anaerolineales</taxon>
        <taxon>Anaerolineaceae</taxon>
        <taxon>Levilinea</taxon>
    </lineage>
</organism>
<evidence type="ECO:0000256" key="5">
    <source>
        <dbReference type="SAM" id="MobiDB-lite"/>
    </source>
</evidence>
<dbReference type="PROSITE" id="PS51007">
    <property type="entry name" value="CYTC"/>
    <property type="match status" value="2"/>
</dbReference>
<dbReference type="Gene3D" id="1.10.760.10">
    <property type="entry name" value="Cytochrome c-like domain"/>
    <property type="match status" value="2"/>
</dbReference>
<dbReference type="EMBL" id="LGCM01000053">
    <property type="protein sequence ID" value="KPL78635.1"/>
    <property type="molecule type" value="Genomic_DNA"/>
</dbReference>